<dbReference type="Gene3D" id="3.40.50.1220">
    <property type="entry name" value="TPP-binding domain"/>
    <property type="match status" value="1"/>
</dbReference>
<dbReference type="GO" id="GO:0005634">
    <property type="term" value="C:nucleus"/>
    <property type="evidence" value="ECO:0007669"/>
    <property type="project" value="TreeGrafter"/>
</dbReference>
<proteinExistence type="inferred from homology"/>
<dbReference type="GO" id="GO:0005739">
    <property type="term" value="C:mitochondrion"/>
    <property type="evidence" value="ECO:0007669"/>
    <property type="project" value="UniProtKB-SubCell"/>
</dbReference>
<evidence type="ECO:0000256" key="10">
    <source>
        <dbReference type="PROSITE-ProRule" id="PRU00236"/>
    </source>
</evidence>
<evidence type="ECO:0000256" key="3">
    <source>
        <dbReference type="ARBA" id="ARBA00006924"/>
    </source>
</evidence>
<dbReference type="Proteomes" id="UP001182556">
    <property type="component" value="Unassembled WGS sequence"/>
</dbReference>
<feature type="compositionally biased region" description="Basic and acidic residues" evidence="11">
    <location>
        <begin position="436"/>
        <end position="445"/>
    </location>
</feature>
<dbReference type="PROSITE" id="PS50305">
    <property type="entry name" value="SIRTUIN"/>
    <property type="match status" value="1"/>
</dbReference>
<evidence type="ECO:0000256" key="5">
    <source>
        <dbReference type="ARBA" id="ARBA00022723"/>
    </source>
</evidence>
<dbReference type="InterPro" id="IPR029035">
    <property type="entry name" value="DHS-like_NAD/FAD-binding_dom"/>
</dbReference>
<evidence type="ECO:0000256" key="4">
    <source>
        <dbReference type="ARBA" id="ARBA00022679"/>
    </source>
</evidence>
<dbReference type="PANTHER" id="PTHR11085:SF6">
    <property type="entry name" value="NAD-DEPENDENT PROTEIN DEACETYLASE SIRTUIN-2"/>
    <property type="match status" value="1"/>
</dbReference>
<dbReference type="InterPro" id="IPR003000">
    <property type="entry name" value="Sirtuin"/>
</dbReference>
<evidence type="ECO:0000256" key="2">
    <source>
        <dbReference type="ARBA" id="ARBA00004173"/>
    </source>
</evidence>
<sequence>MPGPSPPHNNSLHKHAKAPKTGPHALKTVAELIQSGKAKNIVVLTGAGISTSAGIPDFRSPETGLYANLQALNLPFPEAVFELNYFRQNPKPFWTLAKELYPGKHFPTPTHYFLKLLDDHGVLSRVFTQNIDTLEHLTDLAPERIIEAHGSFASAHCLECGHETSTEYVLASGVRKGEVVYCPRGDCGGLVKPDIVFFGEGLPDKFFDNLNDLSRCDLLIVIGTSLQVQPFSLLPHRVPDRVPRVLINREAVGPFEALDSDAKGMNAYFARITGRDGGRPGDLFWKGDADDGVRELCEALGWGEKLERAIEQGRRELNRKWDSMMRVMSLDAGVGENEGEENEEDEGDEEDEEDEVEDEQEEEDEQEKSGEGGAKGDGQGKAQTVEPDAQEAKIDAKPAPSGDVREKTAPPDIEWENKSSPTTAAKDADAGEGESDAPRRARAAAEKVGQVTGKSTDDVDVLDELKRAIEKDLKIDA</sequence>
<dbReference type="CDD" id="cd01408">
    <property type="entry name" value="SIRT1"/>
    <property type="match status" value="1"/>
</dbReference>
<protein>
    <submittedName>
        <fullName evidence="13">DHS-like NAD/FAD-binding domain-containing protein</fullName>
    </submittedName>
</protein>
<feature type="region of interest" description="Disordered" evidence="11">
    <location>
        <begin position="330"/>
        <end position="454"/>
    </location>
</feature>
<keyword evidence="9" id="KW-0496">Mitochondrion</keyword>
<feature type="region of interest" description="Disordered" evidence="11">
    <location>
        <begin position="1"/>
        <end position="21"/>
    </location>
</feature>
<evidence type="ECO:0000256" key="11">
    <source>
        <dbReference type="SAM" id="MobiDB-lite"/>
    </source>
</evidence>
<dbReference type="SUPFAM" id="SSF52467">
    <property type="entry name" value="DHS-like NAD/FAD-binding domain"/>
    <property type="match status" value="1"/>
</dbReference>
<evidence type="ECO:0000256" key="8">
    <source>
        <dbReference type="ARBA" id="ARBA00023027"/>
    </source>
</evidence>
<keyword evidence="8" id="KW-0520">NAD</keyword>
<organism evidence="13 14">
    <name type="scientific">Papiliotrema laurentii</name>
    <name type="common">Cryptococcus laurentii</name>
    <dbReference type="NCBI Taxonomy" id="5418"/>
    <lineage>
        <taxon>Eukaryota</taxon>
        <taxon>Fungi</taxon>
        <taxon>Dikarya</taxon>
        <taxon>Basidiomycota</taxon>
        <taxon>Agaricomycotina</taxon>
        <taxon>Tremellomycetes</taxon>
        <taxon>Tremellales</taxon>
        <taxon>Rhynchogastremaceae</taxon>
        <taxon>Papiliotrema</taxon>
    </lineage>
</organism>
<comment type="subcellular location">
    <subcellularLocation>
        <location evidence="2">Mitochondrion</location>
    </subcellularLocation>
</comment>
<keyword evidence="5 10" id="KW-0479">Metal-binding</keyword>
<dbReference type="GO" id="GO:0070403">
    <property type="term" value="F:NAD+ binding"/>
    <property type="evidence" value="ECO:0007669"/>
    <property type="project" value="InterPro"/>
</dbReference>
<keyword evidence="4" id="KW-0808">Transferase</keyword>
<keyword evidence="14" id="KW-1185">Reference proteome</keyword>
<dbReference type="InterPro" id="IPR026590">
    <property type="entry name" value="Ssirtuin_cat_dom"/>
</dbReference>
<dbReference type="AlphaFoldDB" id="A0AAD9FMQ9"/>
<feature type="binding site" evidence="10">
    <location>
        <position position="160"/>
    </location>
    <ligand>
        <name>Zn(2+)</name>
        <dbReference type="ChEBI" id="CHEBI:29105"/>
    </ligand>
</feature>
<feature type="binding site" evidence="10">
    <location>
        <position position="187"/>
    </location>
    <ligand>
        <name>Zn(2+)</name>
        <dbReference type="ChEBI" id="CHEBI:29105"/>
    </ligand>
</feature>
<keyword evidence="6 10" id="KW-0862">Zinc</keyword>
<evidence type="ECO:0000256" key="6">
    <source>
        <dbReference type="ARBA" id="ARBA00022833"/>
    </source>
</evidence>
<gene>
    <name evidence="13" type="ORF">DB88DRAFT_390962</name>
</gene>
<evidence type="ECO:0000256" key="7">
    <source>
        <dbReference type="ARBA" id="ARBA00022946"/>
    </source>
</evidence>
<accession>A0AAD9FMQ9</accession>
<evidence type="ECO:0000313" key="13">
    <source>
        <dbReference type="EMBL" id="KAK1922304.1"/>
    </source>
</evidence>
<keyword evidence="7" id="KW-0809">Transit peptide</keyword>
<comment type="cofactor">
    <cofactor evidence="1">
        <name>Zn(2+)</name>
        <dbReference type="ChEBI" id="CHEBI:29105"/>
    </cofactor>
</comment>
<dbReference type="EMBL" id="JAODAN010000009">
    <property type="protein sequence ID" value="KAK1922304.1"/>
    <property type="molecule type" value="Genomic_DNA"/>
</dbReference>
<reference evidence="13" key="1">
    <citation type="submission" date="2023-02" db="EMBL/GenBank/DDBJ databases">
        <title>Identification and recombinant expression of a fungal hydrolase from Papiliotrema laurentii that hydrolyzes apple cutin and clears colloidal polyester polyurethane.</title>
        <authorList>
            <consortium name="DOE Joint Genome Institute"/>
            <person name="Roman V.A."/>
            <person name="Bojanowski C."/>
            <person name="Crable B.R."/>
            <person name="Wagner D.N."/>
            <person name="Hung C.S."/>
            <person name="Nadeau L.J."/>
            <person name="Schratz L."/>
            <person name="Haridas S."/>
            <person name="Pangilinan J."/>
            <person name="Lipzen A."/>
            <person name="Na H."/>
            <person name="Yan M."/>
            <person name="Ng V."/>
            <person name="Grigoriev I.V."/>
            <person name="Spatafora J.W."/>
            <person name="Barlow D."/>
            <person name="Biffinger J."/>
            <person name="Kelley-Loughnane N."/>
            <person name="Varaljay V.A."/>
            <person name="Crookes-Goodson W.J."/>
        </authorList>
    </citation>
    <scope>NUCLEOTIDE SEQUENCE</scope>
    <source>
        <strain evidence="13">5307AH</strain>
    </source>
</reference>
<dbReference type="PANTHER" id="PTHR11085">
    <property type="entry name" value="NAD-DEPENDENT PROTEIN DEACYLASE SIRTUIN-5, MITOCHONDRIAL-RELATED"/>
    <property type="match status" value="1"/>
</dbReference>
<feature type="domain" description="Deacetylase sirtuin-type" evidence="12">
    <location>
        <begin position="19"/>
        <end position="303"/>
    </location>
</feature>
<dbReference type="GO" id="GO:0046872">
    <property type="term" value="F:metal ion binding"/>
    <property type="evidence" value="ECO:0007669"/>
    <property type="project" value="UniProtKB-KW"/>
</dbReference>
<feature type="compositionally biased region" description="Acidic residues" evidence="11">
    <location>
        <begin position="337"/>
        <end position="366"/>
    </location>
</feature>
<evidence type="ECO:0000313" key="14">
    <source>
        <dbReference type="Proteomes" id="UP001182556"/>
    </source>
</evidence>
<dbReference type="InterPro" id="IPR050134">
    <property type="entry name" value="NAD-dep_sirtuin_deacylases"/>
</dbReference>
<dbReference type="InterPro" id="IPR026591">
    <property type="entry name" value="Sirtuin_cat_small_dom_sf"/>
</dbReference>
<feature type="binding site" evidence="10">
    <location>
        <position position="157"/>
    </location>
    <ligand>
        <name>Zn(2+)</name>
        <dbReference type="ChEBI" id="CHEBI:29105"/>
    </ligand>
</feature>
<dbReference type="Gene3D" id="3.30.1600.10">
    <property type="entry name" value="SIR2/SIRT2 'Small Domain"/>
    <property type="match status" value="1"/>
</dbReference>
<comment type="similarity">
    <text evidence="3">Belongs to the sirtuin family. Class I subfamily.</text>
</comment>
<feature type="active site" description="Proton acceptor" evidence="10">
    <location>
        <position position="149"/>
    </location>
</feature>
<evidence type="ECO:0000256" key="9">
    <source>
        <dbReference type="ARBA" id="ARBA00023128"/>
    </source>
</evidence>
<name>A0AAD9FMQ9_PAPLA</name>
<comment type="caution">
    <text evidence="13">The sequence shown here is derived from an EMBL/GenBank/DDBJ whole genome shotgun (WGS) entry which is preliminary data.</text>
</comment>
<evidence type="ECO:0000259" key="12">
    <source>
        <dbReference type="PROSITE" id="PS50305"/>
    </source>
</evidence>
<evidence type="ECO:0000256" key="1">
    <source>
        <dbReference type="ARBA" id="ARBA00001947"/>
    </source>
</evidence>
<dbReference type="GO" id="GO:0017136">
    <property type="term" value="F:histone deacetylase activity, NAD-dependent"/>
    <property type="evidence" value="ECO:0007669"/>
    <property type="project" value="TreeGrafter"/>
</dbReference>
<feature type="binding site" evidence="10">
    <location>
        <position position="182"/>
    </location>
    <ligand>
        <name>Zn(2+)</name>
        <dbReference type="ChEBI" id="CHEBI:29105"/>
    </ligand>
</feature>
<dbReference type="Pfam" id="PF02146">
    <property type="entry name" value="SIR2"/>
    <property type="match status" value="1"/>
</dbReference>